<dbReference type="PANTHER" id="PTHR13833">
    <property type="match status" value="1"/>
</dbReference>
<feature type="compositionally biased region" description="Low complexity" evidence="1">
    <location>
        <begin position="394"/>
        <end position="406"/>
    </location>
</feature>
<feature type="region of interest" description="Disordered" evidence="1">
    <location>
        <begin position="384"/>
        <end position="408"/>
    </location>
</feature>
<feature type="chain" id="PRO_5006622384" description="Membrane-associated protein" evidence="2">
    <location>
        <begin position="31"/>
        <end position="438"/>
    </location>
</feature>
<name>A0A0S4JGG1_BODSA</name>
<dbReference type="Proteomes" id="UP000051952">
    <property type="component" value="Unassembled WGS sequence"/>
</dbReference>
<gene>
    <name evidence="3" type="ORF">BSAL_22340</name>
</gene>
<dbReference type="PANTHER" id="PTHR13833:SF71">
    <property type="entry name" value="NHL DOMAIN-CONTAINING PROTEIN"/>
    <property type="match status" value="1"/>
</dbReference>
<evidence type="ECO:0000256" key="1">
    <source>
        <dbReference type="SAM" id="MobiDB-lite"/>
    </source>
</evidence>
<dbReference type="SUPFAM" id="SSF101898">
    <property type="entry name" value="NHL repeat"/>
    <property type="match status" value="1"/>
</dbReference>
<dbReference type="EMBL" id="CYKH01001751">
    <property type="protein sequence ID" value="CUG89612.1"/>
    <property type="molecule type" value="Genomic_DNA"/>
</dbReference>
<evidence type="ECO:0000313" key="4">
    <source>
        <dbReference type="Proteomes" id="UP000051952"/>
    </source>
</evidence>
<dbReference type="Gene3D" id="2.120.10.30">
    <property type="entry name" value="TolB, C-terminal domain"/>
    <property type="match status" value="2"/>
</dbReference>
<organism evidence="3 4">
    <name type="scientific">Bodo saltans</name>
    <name type="common">Flagellated protozoan</name>
    <dbReference type="NCBI Taxonomy" id="75058"/>
    <lineage>
        <taxon>Eukaryota</taxon>
        <taxon>Discoba</taxon>
        <taxon>Euglenozoa</taxon>
        <taxon>Kinetoplastea</taxon>
        <taxon>Metakinetoplastina</taxon>
        <taxon>Eubodonida</taxon>
        <taxon>Bodonidae</taxon>
        <taxon>Bodo</taxon>
    </lineage>
</organism>
<evidence type="ECO:0000313" key="3">
    <source>
        <dbReference type="EMBL" id="CUG89612.1"/>
    </source>
</evidence>
<sequence length="438" mass="47083">MCSARAIGCVKLPSWVLLMVTVVCLRCCNAVADPSTDVPVMVSTVSRFTIGVYDMTVDSNGNILYVSSSRNGVYRLAANGSVVLLAGSSSGTGGAADGVGSLASFNLPRAITCDTANNIVYIADNSNCRIRTLTLATNNVTTLAGSSLGYRNGIGCDAQFVYPWGIVFHSSGVLYITENYYSGGAYYSNIRKIFVAVANVTTVVPSVGYYFSYNLCVNTLGTVLYVSTSYIILQVDASSGMKIPLAGSFGVEGSRDGVGTVALFNGAAGIALNSNESALIIADVNGLRIRMLEIASRNVTTIAGSSAGGSRDGPGLTATFSFPYGVKWYCNVSLASCDVCWSLTPTTMRCASCQLRVCRLQQMHCQWRQRQRCRTRSQILSLSRPHGRCPHRAQSVPQYQSQSTSQPPIPGRCMLPALYRAPKLEVHRLQMRQRSRCR</sequence>
<proteinExistence type="predicted"/>
<keyword evidence="2" id="KW-0732">Signal</keyword>
<accession>A0A0S4JGG1</accession>
<dbReference type="AlphaFoldDB" id="A0A0S4JGG1"/>
<keyword evidence="4" id="KW-1185">Reference proteome</keyword>
<reference evidence="4" key="1">
    <citation type="submission" date="2015-09" db="EMBL/GenBank/DDBJ databases">
        <authorList>
            <consortium name="Pathogen Informatics"/>
        </authorList>
    </citation>
    <scope>NUCLEOTIDE SEQUENCE [LARGE SCALE GENOMIC DNA]</scope>
    <source>
        <strain evidence="4">Lake Konstanz</strain>
    </source>
</reference>
<dbReference type="VEuPathDB" id="TriTrypDB:BSAL_22340"/>
<evidence type="ECO:0008006" key="5">
    <source>
        <dbReference type="Google" id="ProtNLM"/>
    </source>
</evidence>
<protein>
    <recommendedName>
        <fullName evidence="5">Membrane-associated protein</fullName>
    </recommendedName>
</protein>
<evidence type="ECO:0000256" key="2">
    <source>
        <dbReference type="SAM" id="SignalP"/>
    </source>
</evidence>
<feature type="signal peptide" evidence="2">
    <location>
        <begin position="1"/>
        <end position="30"/>
    </location>
</feature>
<dbReference type="OrthoDB" id="273823at2759"/>
<dbReference type="InterPro" id="IPR011042">
    <property type="entry name" value="6-blade_b-propeller_TolB-like"/>
</dbReference>